<evidence type="ECO:0000313" key="2">
    <source>
        <dbReference type="EnsemblMetazoa" id="GPAI035228-PA"/>
    </source>
</evidence>
<dbReference type="SUPFAM" id="SSF50182">
    <property type="entry name" value="Sm-like ribonucleoproteins"/>
    <property type="match status" value="1"/>
</dbReference>
<dbReference type="AlphaFoldDB" id="A0A1B0A5P7"/>
<reference evidence="2" key="2">
    <citation type="submission" date="2020-05" db="UniProtKB">
        <authorList>
            <consortium name="EnsemblMetazoa"/>
        </authorList>
    </citation>
    <scope>IDENTIFICATION</scope>
    <source>
        <strain evidence="2">IAEA</strain>
    </source>
</reference>
<dbReference type="GO" id="GO:0005681">
    <property type="term" value="C:spliceosomal complex"/>
    <property type="evidence" value="ECO:0007669"/>
    <property type="project" value="UniProtKB-KW"/>
</dbReference>
<dbReference type="EnsemblMetazoa" id="GPAI035228-RA">
    <property type="protein sequence ID" value="GPAI035228-PA"/>
    <property type="gene ID" value="GPAI035228"/>
</dbReference>
<keyword evidence="1" id="KW-0747">Spliceosome</keyword>
<dbReference type="Proteomes" id="UP000092445">
    <property type="component" value="Unassembled WGS sequence"/>
</dbReference>
<protein>
    <recommendedName>
        <fullName evidence="4">LSM domain-containing protein</fullName>
    </recommendedName>
</protein>
<evidence type="ECO:0000313" key="3">
    <source>
        <dbReference type="Proteomes" id="UP000092445"/>
    </source>
</evidence>
<sequence length="107" mass="12085">MSSSVIGLSMWKESSIIVGIPNFATIANKFYRTGGSLETVTGRASYHMCSVSSLITLSLWLVELKNGETYNGHLDGDRFWRMSKCYIRGNTIKYLRIADELILKEEI</sequence>
<dbReference type="VEuPathDB" id="VectorBase:GPAI035228"/>
<dbReference type="InterPro" id="IPR010920">
    <property type="entry name" value="LSM_dom_sf"/>
</dbReference>
<proteinExistence type="predicted"/>
<dbReference type="Gene3D" id="2.30.30.100">
    <property type="match status" value="1"/>
</dbReference>
<reference evidence="3" key="1">
    <citation type="submission" date="2014-03" db="EMBL/GenBank/DDBJ databases">
        <authorList>
            <person name="Aksoy S."/>
            <person name="Warren W."/>
            <person name="Wilson R.K."/>
        </authorList>
    </citation>
    <scope>NUCLEOTIDE SEQUENCE [LARGE SCALE GENOMIC DNA]</scope>
    <source>
        <strain evidence="3">IAEA</strain>
    </source>
</reference>
<accession>A0A1B0A5P7</accession>
<dbReference type="STRING" id="7398.A0A1B0A5P7"/>
<name>A0A1B0A5P7_GLOPL</name>
<evidence type="ECO:0000256" key="1">
    <source>
        <dbReference type="ARBA" id="ARBA00022728"/>
    </source>
</evidence>
<evidence type="ECO:0008006" key="4">
    <source>
        <dbReference type="Google" id="ProtNLM"/>
    </source>
</evidence>
<dbReference type="GO" id="GO:0006396">
    <property type="term" value="P:RNA processing"/>
    <property type="evidence" value="ECO:0007669"/>
    <property type="project" value="InterPro"/>
</dbReference>
<dbReference type="PANTHER" id="PTHR23338">
    <property type="entry name" value="SMALL NUCLEAR RIBONUCLEOPROTEIN SM"/>
    <property type="match status" value="1"/>
</dbReference>
<dbReference type="InterPro" id="IPR027141">
    <property type="entry name" value="LSm4/Sm_D1/D3"/>
</dbReference>
<keyword evidence="1" id="KW-0508">mRNA splicing</keyword>
<organism evidence="2 3">
    <name type="scientific">Glossina pallidipes</name>
    <name type="common">Tsetse fly</name>
    <dbReference type="NCBI Taxonomy" id="7398"/>
    <lineage>
        <taxon>Eukaryota</taxon>
        <taxon>Metazoa</taxon>
        <taxon>Ecdysozoa</taxon>
        <taxon>Arthropoda</taxon>
        <taxon>Hexapoda</taxon>
        <taxon>Insecta</taxon>
        <taxon>Pterygota</taxon>
        <taxon>Neoptera</taxon>
        <taxon>Endopterygota</taxon>
        <taxon>Diptera</taxon>
        <taxon>Brachycera</taxon>
        <taxon>Muscomorpha</taxon>
        <taxon>Hippoboscoidea</taxon>
        <taxon>Glossinidae</taxon>
        <taxon>Glossina</taxon>
    </lineage>
</organism>
<keyword evidence="1" id="KW-0507">mRNA processing</keyword>
<keyword evidence="3" id="KW-1185">Reference proteome</keyword>